<accession>S5DKT1</accession>
<dbReference type="EMBL" id="KC811132">
    <property type="protein sequence ID" value="AGQ19466.1"/>
    <property type="molecule type" value="Genomic_DNA"/>
</dbReference>
<proteinExistence type="predicted"/>
<evidence type="ECO:0000313" key="1">
    <source>
        <dbReference type="EMBL" id="AGQ19466.1"/>
    </source>
</evidence>
<organism evidence="1">
    <name type="scientific">Candidatus Actinomarina minuta</name>
    <dbReference type="NCBI Taxonomy" id="1389454"/>
    <lineage>
        <taxon>Bacteria</taxon>
        <taxon>Bacillati</taxon>
        <taxon>Actinomycetota</taxon>
        <taxon>Actinomycetes</taxon>
        <taxon>Candidatus Actinomarinidae</taxon>
        <taxon>Candidatus Actinomarinales</taxon>
        <taxon>Candidatus Actinomarineae</taxon>
        <taxon>Candidatus Actinomarinaceae</taxon>
        <taxon>Candidatus Actinomarina</taxon>
    </lineage>
</organism>
<reference evidence="1" key="1">
    <citation type="journal article" date="2013" name="Sci. Rep.">
        <title>Metagenomics uncovers a new group of low GC and ultra-small marine Actinobacteria.</title>
        <authorList>
            <person name="Ghai R."/>
            <person name="Mizuno C.M."/>
            <person name="Picazo A."/>
            <person name="Camacho A."/>
            <person name="Rodriguez-Valera F."/>
        </authorList>
    </citation>
    <scope>NUCLEOTIDE SEQUENCE</scope>
</reference>
<name>S5DKT1_9ACTN</name>
<dbReference type="AlphaFoldDB" id="S5DKT1"/>
<protein>
    <submittedName>
        <fullName evidence="1">MedDCM-OCT-S37-C10-cds33</fullName>
    </submittedName>
</protein>
<sequence>MSEDIFSQFFNLFNNNDSEVNWELSKQINKHLNKETSQEVFQLSNEELDLNELFRFLELNVTNAPNFDVLQTSIQVYDPSLYGEWFLDSIQHFDFSKFSIGDLPGGLQIGSMQSSIIGMQLGNLAGMISKNMWGLSHFGIILPQSKTLAINKNKYFARIDQFEADVNELALSLLALEVVALSLGRYTAPFEKIVENLEIASKEMLKEFKDLDIDPLNMNNPQEMLQNFSGLDGFDSSKMIEGIIAPLSFYRGVIKSKAKDLNLIPDNTTYDLLMDLSFTLGESNLIEIENGINELDSSTSMFFEFLISSKSEYSIDDILLDKDLIPSRSEIEDPIAWAARTSLPPI</sequence>